<dbReference type="Proteomes" id="UP000326582">
    <property type="component" value="Chromosome 1"/>
</dbReference>
<reference evidence="2" key="1">
    <citation type="journal article" date="2019" name="MBio">
        <title>Comparative genomics for the elucidation of multidrug resistance (MDR) in Candida lusitaniae.</title>
        <authorList>
            <person name="Kannan A."/>
            <person name="Asner S.A."/>
            <person name="Trachsel E."/>
            <person name="Kelly S."/>
            <person name="Parker J."/>
            <person name="Sanglard D."/>
        </authorList>
    </citation>
    <scope>NUCLEOTIDE SEQUENCE [LARGE SCALE GENOMIC DNA]</scope>
    <source>
        <strain evidence="2">P1</strain>
    </source>
</reference>
<gene>
    <name evidence="1" type="ORF">EJF14_10121</name>
</gene>
<evidence type="ECO:0000313" key="1">
    <source>
        <dbReference type="EMBL" id="QFZ25036.1"/>
    </source>
</evidence>
<proteinExistence type="predicted"/>
<dbReference type="EMBL" id="CP038484">
    <property type="protein sequence ID" value="QFZ25036.1"/>
    <property type="molecule type" value="Genomic_DNA"/>
</dbReference>
<keyword evidence="2" id="KW-1185">Reference proteome</keyword>
<accession>A0ACD0WCS4</accession>
<name>A0ACD0WCS4_CLALS</name>
<sequence>MDSPEVRDTSQSLFRAIKSTCVEITELTLLPDEKLHSNISNINYGLRSLTTKLQQHKSASSLKHYVLSSKVADYIFFPISNLLKQSHLESETIRYILEVVTFLTDNAWQYNLDIRLVDQLCPLVVVLAGGASISNSKHSTIIDKDFAFKSSTVHCLASLTHCFPRQYFQDEKNAFSRLSVLGDSTTILLDVMGSLGSTLNQDDNELVMLILSTLESLYFVRVTAEQTSLVFPGIISNLVNFCTTSKNIHTSTTIKVLNVLKTFIVKVFNDGDLHPVISDETAVAESLQSLKDLYENQHDDSQVALIPVKISLPEQFTKPHRTEKWIQTTSKKLNISMIALFRSLFFSSSSRIKISTKPQLRDAILEFVEEIMSKCFKSTFNELEKSSLDILSALIYVCTMESADSDADIDELIIKSGRIYERLSYSNFNFFLRQLQTKTENLISQFASVLNSTNDEKINICIVAIRLHFYVLSSTISLLNKDTESITILQQKVIEIVTNSIIQNLSSSRKNPIQTGKDIRKLISGENSSAEQRNVLDNIELPPHIDAKNLTKINTRALTPVQGPNLRKLNMEYDAAEFQERMTWFGNIMTTSSENHIKNLLKSIANSNPKTVDSVQSILLNDLQGLEITQDMLMRQSIHLWVSNRLYQNMDTENKDGFDVNSFLQFELTTKDASCTSDELPYLLLEKAENLLVDAKNQAIEDISHVGINGYHSRDLAYASALETIGILTSHLSKDDFQTDVLMDWLFPILEALTFPNSSAAHIQAKICLDQIVQRFYGGSLETLISENSDYLIDSLSMSLSVASGLTRSLPGILLLVLKVSGRDLLERNQLQDILSEMFIVIDSFHGYSTLVENFFIVFEEVIRKIKSMYFTDISKSLEQKIESTYKPWGLTDRDSMLQLIDDIHRKVDPFSDYDPNKEYFKRKPGIPFGEQDDSGEEKDSDDEDSDDEDATSPEGEADSEVWTSPIPKGVYSSLQQIFTYGLQLLSHPSTKLKVQVLKTLKEGYPLMASNYKALMPLLAQYWPLILSILAGTTTISAHDISGELHQSQQLMEPALELAIEVFEEDYRHELFMSKRFNEMWNYLKSKSPLFRIGTKSNKQHLEVSQSKVSPIVTQLNVKMLITGLNVYGRMVPDLVAYDIVSACLRLGIDSKLPLARDVQNLLWVIKNQS</sequence>
<protein>
    <submittedName>
        <fullName evidence="1">TEL2-interacting protein</fullName>
    </submittedName>
</protein>
<evidence type="ECO:0000313" key="2">
    <source>
        <dbReference type="Proteomes" id="UP000326582"/>
    </source>
</evidence>
<organism evidence="1 2">
    <name type="scientific">Clavispora lusitaniae</name>
    <name type="common">Candida lusitaniae</name>
    <dbReference type="NCBI Taxonomy" id="36911"/>
    <lineage>
        <taxon>Eukaryota</taxon>
        <taxon>Fungi</taxon>
        <taxon>Dikarya</taxon>
        <taxon>Ascomycota</taxon>
        <taxon>Saccharomycotina</taxon>
        <taxon>Pichiomycetes</taxon>
        <taxon>Metschnikowiaceae</taxon>
        <taxon>Clavispora</taxon>
    </lineage>
</organism>